<dbReference type="EMBL" id="JARH01001047">
    <property type="protein sequence ID" value="EXF73757.1"/>
    <property type="molecule type" value="Genomic_DNA"/>
</dbReference>
<gene>
    <name evidence="1" type="ORF">CFIO01_07385</name>
</gene>
<dbReference type="KEGG" id="cfj:CFIO01_07385"/>
<dbReference type="Proteomes" id="UP000020467">
    <property type="component" value="Unassembled WGS sequence"/>
</dbReference>
<protein>
    <submittedName>
        <fullName evidence="1">Uncharacterized protein</fullName>
    </submittedName>
</protein>
<sequence length="109" mass="12481">MPPVTLLTTPGARNLNHKVLAKIPGLRFLDNGEFPLGDEMSCAMLLGKTTKNDRKLPKNPNAIKFYIHRISKRLYGLILEANNHLLELRLGLRTYEHNELAEFLRMNTQ</sequence>
<reference evidence="1 2" key="1">
    <citation type="submission" date="2014-02" db="EMBL/GenBank/DDBJ databases">
        <title>The genome sequence of Colletotrichum fioriniae PJ7.</title>
        <authorList>
            <person name="Baroncelli R."/>
            <person name="Thon M.R."/>
        </authorList>
    </citation>
    <scope>NUCLEOTIDE SEQUENCE [LARGE SCALE GENOMIC DNA]</scope>
    <source>
        <strain evidence="1 2">PJ7</strain>
    </source>
</reference>
<dbReference type="AlphaFoldDB" id="A0A010Q1Q7"/>
<proteinExistence type="predicted"/>
<comment type="caution">
    <text evidence="1">The sequence shown here is derived from an EMBL/GenBank/DDBJ whole genome shotgun (WGS) entry which is preliminary data.</text>
</comment>
<accession>A0A010Q1Q7</accession>
<evidence type="ECO:0000313" key="2">
    <source>
        <dbReference type="Proteomes" id="UP000020467"/>
    </source>
</evidence>
<dbReference type="OrthoDB" id="4830353at2759"/>
<dbReference type="eggNOG" id="ENOG502RNSE">
    <property type="taxonomic scope" value="Eukaryota"/>
</dbReference>
<evidence type="ECO:0000313" key="1">
    <source>
        <dbReference type="EMBL" id="EXF73757.1"/>
    </source>
</evidence>
<name>A0A010Q1Q7_9PEZI</name>
<keyword evidence="2" id="KW-1185">Reference proteome</keyword>
<dbReference type="HOGENOM" id="CLU_2183740_0_0_1"/>
<organism evidence="1 2">
    <name type="scientific">Colletotrichum fioriniae PJ7</name>
    <dbReference type="NCBI Taxonomy" id="1445577"/>
    <lineage>
        <taxon>Eukaryota</taxon>
        <taxon>Fungi</taxon>
        <taxon>Dikarya</taxon>
        <taxon>Ascomycota</taxon>
        <taxon>Pezizomycotina</taxon>
        <taxon>Sordariomycetes</taxon>
        <taxon>Hypocreomycetidae</taxon>
        <taxon>Glomerellales</taxon>
        <taxon>Glomerellaceae</taxon>
        <taxon>Colletotrichum</taxon>
        <taxon>Colletotrichum acutatum species complex</taxon>
    </lineage>
</organism>